<keyword evidence="2" id="KW-1133">Transmembrane helix</keyword>
<evidence type="ECO:0000256" key="1">
    <source>
        <dbReference type="SAM" id="MobiDB-lite"/>
    </source>
</evidence>
<evidence type="ECO:0000256" key="2">
    <source>
        <dbReference type="SAM" id="Phobius"/>
    </source>
</evidence>
<feature type="transmembrane region" description="Helical" evidence="2">
    <location>
        <begin position="31"/>
        <end position="48"/>
    </location>
</feature>
<comment type="caution">
    <text evidence="3">The sequence shown here is derived from an EMBL/GenBank/DDBJ whole genome shotgun (WGS) entry which is preliminary data.</text>
</comment>
<feature type="region of interest" description="Disordered" evidence="1">
    <location>
        <begin position="63"/>
        <end position="120"/>
    </location>
</feature>
<dbReference type="EMBL" id="JAUIYO010000001">
    <property type="protein sequence ID" value="MFK2824339.1"/>
    <property type="molecule type" value="Genomic_DNA"/>
</dbReference>
<feature type="compositionally biased region" description="Basic residues" evidence="1">
    <location>
        <begin position="111"/>
        <end position="120"/>
    </location>
</feature>
<feature type="compositionally biased region" description="Basic residues" evidence="1">
    <location>
        <begin position="68"/>
        <end position="81"/>
    </location>
</feature>
<reference evidence="3 4" key="1">
    <citation type="submission" date="2023-07" db="EMBL/GenBank/DDBJ databases">
        <title>Bacillus lucianemedeirus sp. nov, a new species isolated from an immunobiological production facility.</title>
        <authorList>
            <person name="Costa L.V."/>
            <person name="Miranda R.V.S.L."/>
            <person name="Brandao M.L.L."/>
            <person name="Reis C.M.F."/>
            <person name="Frazao A.M."/>
            <person name="Cruz F.V."/>
            <person name="Baio P.V.P."/>
            <person name="Veras J.F.C."/>
            <person name="Ramos J.N."/>
            <person name="Vieira V."/>
        </authorList>
    </citation>
    <scope>NUCLEOTIDE SEQUENCE [LARGE SCALE GENOMIC DNA]</scope>
    <source>
        <strain evidence="3 4">B190/17</strain>
    </source>
</reference>
<sequence>MTIRSVITYTLIGLAAIGLVSMLIYTPGALARQLAVLAVTAVVIYFLYRLVIRKRLGGSTEDKAFAKAAKHSKKRLQKRQKPSSASPSSSKKKKPFRRKSTSHLTVIDGKKGKRNNRASS</sequence>
<name>A0ABW8I4E4_9BACI</name>
<gene>
    <name evidence="3" type="ORF">QYG89_01340</name>
</gene>
<keyword evidence="2" id="KW-0472">Membrane</keyword>
<feature type="compositionally biased region" description="Basic residues" evidence="1">
    <location>
        <begin position="90"/>
        <end position="101"/>
    </location>
</feature>
<dbReference type="NCBIfam" id="NF041554">
    <property type="entry name" value="SA1362_fam"/>
    <property type="match status" value="1"/>
</dbReference>
<accession>A0ABW8I4E4</accession>
<protein>
    <submittedName>
        <fullName evidence="3">SA1362 family protein</fullName>
    </submittedName>
</protein>
<dbReference type="InterPro" id="IPR048110">
    <property type="entry name" value="SA1362/YqhP-like"/>
</dbReference>
<evidence type="ECO:0000313" key="4">
    <source>
        <dbReference type="Proteomes" id="UP001619911"/>
    </source>
</evidence>
<evidence type="ECO:0000313" key="3">
    <source>
        <dbReference type="EMBL" id="MFK2824339.1"/>
    </source>
</evidence>
<keyword evidence="2" id="KW-0812">Transmembrane</keyword>
<feature type="transmembrane region" description="Helical" evidence="2">
    <location>
        <begin position="7"/>
        <end position="25"/>
    </location>
</feature>
<dbReference type="Proteomes" id="UP001619911">
    <property type="component" value="Unassembled WGS sequence"/>
</dbReference>
<proteinExistence type="predicted"/>
<dbReference type="RefSeq" id="WP_404313826.1">
    <property type="nucleotide sequence ID" value="NZ_JAUIYO010000001.1"/>
</dbReference>
<keyword evidence="4" id="KW-1185">Reference proteome</keyword>
<organism evidence="3 4">
    <name type="scientific">Bacillus lumedeiriae</name>
    <dbReference type="NCBI Taxonomy" id="3058829"/>
    <lineage>
        <taxon>Bacteria</taxon>
        <taxon>Bacillati</taxon>
        <taxon>Bacillota</taxon>
        <taxon>Bacilli</taxon>
        <taxon>Bacillales</taxon>
        <taxon>Bacillaceae</taxon>
        <taxon>Bacillus</taxon>
    </lineage>
</organism>